<evidence type="ECO:0000259" key="11">
    <source>
        <dbReference type="Pfam" id="PF07730"/>
    </source>
</evidence>
<dbReference type="InterPro" id="IPR003594">
    <property type="entry name" value="HATPase_dom"/>
</dbReference>
<dbReference type="GO" id="GO:0000155">
    <property type="term" value="F:phosphorelay sensor kinase activity"/>
    <property type="evidence" value="ECO:0007669"/>
    <property type="project" value="InterPro"/>
</dbReference>
<keyword evidence="4" id="KW-0808">Transferase</keyword>
<dbReference type="SUPFAM" id="SSF55874">
    <property type="entry name" value="ATPase domain of HSP90 chaperone/DNA topoisomerase II/histidine kinase"/>
    <property type="match status" value="1"/>
</dbReference>
<keyword evidence="3" id="KW-0597">Phosphoprotein</keyword>
<dbReference type="GO" id="GO:0046983">
    <property type="term" value="F:protein dimerization activity"/>
    <property type="evidence" value="ECO:0007669"/>
    <property type="project" value="InterPro"/>
</dbReference>
<evidence type="ECO:0000256" key="3">
    <source>
        <dbReference type="ARBA" id="ARBA00022553"/>
    </source>
</evidence>
<evidence type="ECO:0000256" key="6">
    <source>
        <dbReference type="ARBA" id="ARBA00022777"/>
    </source>
</evidence>
<accession>A0A6V8L4J4</accession>
<keyword evidence="5" id="KW-0547">Nucleotide-binding</keyword>
<feature type="transmembrane region" description="Helical" evidence="9">
    <location>
        <begin position="104"/>
        <end position="123"/>
    </location>
</feature>
<keyword evidence="7" id="KW-0067">ATP-binding</keyword>
<name>A0A6V8L4J4_9ACTN</name>
<dbReference type="InterPro" id="IPR036890">
    <property type="entry name" value="HATPase_C_sf"/>
</dbReference>
<dbReference type="InterPro" id="IPR011712">
    <property type="entry name" value="Sig_transdc_His_kin_sub3_dim/P"/>
</dbReference>
<dbReference type="CDD" id="cd16917">
    <property type="entry name" value="HATPase_UhpB-NarQ-NarX-like"/>
    <property type="match status" value="1"/>
</dbReference>
<dbReference type="PANTHER" id="PTHR24421:SF10">
    <property type="entry name" value="NITRATE_NITRITE SENSOR PROTEIN NARQ"/>
    <property type="match status" value="1"/>
</dbReference>
<dbReference type="InterPro" id="IPR055558">
    <property type="entry name" value="DUF7134"/>
</dbReference>
<feature type="transmembrane region" description="Helical" evidence="9">
    <location>
        <begin position="6"/>
        <end position="26"/>
    </location>
</feature>
<comment type="catalytic activity">
    <reaction evidence="1">
        <text>ATP + protein L-histidine = ADP + protein N-phospho-L-histidine.</text>
        <dbReference type="EC" id="2.7.13.3"/>
    </reaction>
</comment>
<keyword evidence="6 13" id="KW-0418">Kinase</keyword>
<keyword evidence="14" id="KW-1185">Reference proteome</keyword>
<dbReference type="Pfam" id="PF07730">
    <property type="entry name" value="HisKA_3"/>
    <property type="match status" value="1"/>
</dbReference>
<feature type="transmembrane region" description="Helical" evidence="9">
    <location>
        <begin position="135"/>
        <end position="151"/>
    </location>
</feature>
<dbReference type="Proteomes" id="UP000482960">
    <property type="component" value="Unassembled WGS sequence"/>
</dbReference>
<evidence type="ECO:0000313" key="13">
    <source>
        <dbReference type="EMBL" id="GFJ92182.1"/>
    </source>
</evidence>
<protein>
    <recommendedName>
        <fullName evidence="2">histidine kinase</fullName>
        <ecNumber evidence="2">2.7.13.3</ecNumber>
    </recommendedName>
</protein>
<evidence type="ECO:0000256" key="4">
    <source>
        <dbReference type="ARBA" id="ARBA00022679"/>
    </source>
</evidence>
<evidence type="ECO:0000256" key="7">
    <source>
        <dbReference type="ARBA" id="ARBA00022840"/>
    </source>
</evidence>
<keyword evidence="9" id="KW-1133">Transmembrane helix</keyword>
<dbReference type="PANTHER" id="PTHR24421">
    <property type="entry name" value="NITRATE/NITRITE SENSOR PROTEIN NARX-RELATED"/>
    <property type="match status" value="1"/>
</dbReference>
<keyword evidence="9" id="KW-0812">Transmembrane</keyword>
<comment type="caution">
    <text evidence="13">The sequence shown here is derived from an EMBL/GenBank/DDBJ whole genome shotgun (WGS) entry which is preliminary data.</text>
</comment>
<evidence type="ECO:0000256" key="9">
    <source>
        <dbReference type="SAM" id="Phobius"/>
    </source>
</evidence>
<organism evidence="13 14">
    <name type="scientific">Phytohabitans rumicis</name>
    <dbReference type="NCBI Taxonomy" id="1076125"/>
    <lineage>
        <taxon>Bacteria</taxon>
        <taxon>Bacillati</taxon>
        <taxon>Actinomycetota</taxon>
        <taxon>Actinomycetes</taxon>
        <taxon>Micromonosporales</taxon>
        <taxon>Micromonosporaceae</taxon>
    </lineage>
</organism>
<feature type="transmembrane region" description="Helical" evidence="9">
    <location>
        <begin position="38"/>
        <end position="57"/>
    </location>
</feature>
<dbReference type="GO" id="GO:0016020">
    <property type="term" value="C:membrane"/>
    <property type="evidence" value="ECO:0007669"/>
    <property type="project" value="InterPro"/>
</dbReference>
<evidence type="ECO:0000259" key="12">
    <source>
        <dbReference type="Pfam" id="PF23539"/>
    </source>
</evidence>
<evidence type="ECO:0000256" key="1">
    <source>
        <dbReference type="ARBA" id="ARBA00000085"/>
    </source>
</evidence>
<proteinExistence type="predicted"/>
<feature type="domain" description="Signal transduction histidine kinase subgroup 3 dimerisation and phosphoacceptor" evidence="11">
    <location>
        <begin position="183"/>
        <end position="248"/>
    </location>
</feature>
<sequence>MRQAARAHPLAVDGALAAVLYALSLLAPMRGDERPERVSLSLGLVVAATVVCAALVFRRRWPLLVLAVTTTTVVVMMMTIQARAAFVAGVIIAAYTVATRTDRATAWIAGTACALAFGVAAAVGSDEPWYDPGNLIFVVWVGMAVAAGDAVRSRRAYVAVLEERARRAEQSREGEARRRVAEERLRIARELHDVVAHHIALVNVQAGVASHVLRDRPDQAEEALTHVRRASGAVLDELGAMLSVLRQSGESDSPTEPAPSLDRLDALVGSFTAAGLTVDWTLSGRPRPLPAAVDLAAYRIVQESLTNVHKHSGGAAARVTVGYAADGLVIDVRDDGRSGAVVPNGTGHGILGMRERAAAAGGELRAGPRPEGGFRVYARLPLPSTQEDR</sequence>
<dbReference type="AlphaFoldDB" id="A0A6V8L4J4"/>
<dbReference type="Gene3D" id="1.20.5.1930">
    <property type="match status" value="1"/>
</dbReference>
<evidence type="ECO:0000256" key="2">
    <source>
        <dbReference type="ARBA" id="ARBA00012438"/>
    </source>
</evidence>
<dbReference type="Pfam" id="PF23539">
    <property type="entry name" value="DUF7134"/>
    <property type="match status" value="1"/>
</dbReference>
<keyword evidence="9" id="KW-0472">Membrane</keyword>
<dbReference type="EMBL" id="BLPG01000001">
    <property type="protein sequence ID" value="GFJ92182.1"/>
    <property type="molecule type" value="Genomic_DNA"/>
</dbReference>
<evidence type="ECO:0000256" key="5">
    <source>
        <dbReference type="ARBA" id="ARBA00022741"/>
    </source>
</evidence>
<evidence type="ECO:0000256" key="8">
    <source>
        <dbReference type="ARBA" id="ARBA00023012"/>
    </source>
</evidence>
<reference evidence="13 14" key="1">
    <citation type="submission" date="2020-03" db="EMBL/GenBank/DDBJ databases">
        <title>Whole genome shotgun sequence of Phytohabitans rumicis NBRC 108638.</title>
        <authorList>
            <person name="Komaki H."/>
            <person name="Tamura T."/>
        </authorList>
    </citation>
    <scope>NUCLEOTIDE SEQUENCE [LARGE SCALE GENOMIC DNA]</scope>
    <source>
        <strain evidence="13 14">NBRC 108638</strain>
    </source>
</reference>
<dbReference type="Pfam" id="PF02518">
    <property type="entry name" value="HATPase_c"/>
    <property type="match status" value="1"/>
</dbReference>
<dbReference type="Gene3D" id="3.30.565.10">
    <property type="entry name" value="Histidine kinase-like ATPase, C-terminal domain"/>
    <property type="match status" value="1"/>
</dbReference>
<dbReference type="GO" id="GO:0005524">
    <property type="term" value="F:ATP binding"/>
    <property type="evidence" value="ECO:0007669"/>
    <property type="project" value="UniProtKB-KW"/>
</dbReference>
<dbReference type="EC" id="2.7.13.3" evidence="2"/>
<dbReference type="InterPro" id="IPR050482">
    <property type="entry name" value="Sensor_HK_TwoCompSys"/>
</dbReference>
<gene>
    <name evidence="13" type="ORF">Prum_058240</name>
</gene>
<keyword evidence="8" id="KW-0902">Two-component regulatory system</keyword>
<feature type="domain" description="Histidine kinase/HSP90-like ATPase" evidence="10">
    <location>
        <begin position="296"/>
        <end position="383"/>
    </location>
</feature>
<evidence type="ECO:0000313" key="14">
    <source>
        <dbReference type="Proteomes" id="UP000482960"/>
    </source>
</evidence>
<reference evidence="13 14" key="2">
    <citation type="submission" date="2020-03" db="EMBL/GenBank/DDBJ databases">
        <authorList>
            <person name="Ichikawa N."/>
            <person name="Kimura A."/>
            <person name="Kitahashi Y."/>
            <person name="Uohara A."/>
        </authorList>
    </citation>
    <scope>NUCLEOTIDE SEQUENCE [LARGE SCALE GENOMIC DNA]</scope>
    <source>
        <strain evidence="13 14">NBRC 108638</strain>
    </source>
</reference>
<feature type="transmembrane region" description="Helical" evidence="9">
    <location>
        <begin position="63"/>
        <end position="92"/>
    </location>
</feature>
<evidence type="ECO:0000259" key="10">
    <source>
        <dbReference type="Pfam" id="PF02518"/>
    </source>
</evidence>
<feature type="domain" description="DUF7134" evidence="12">
    <location>
        <begin position="2"/>
        <end position="155"/>
    </location>
</feature>